<evidence type="ECO:0000313" key="2">
    <source>
        <dbReference type="EMBL" id="GFU10151.1"/>
    </source>
</evidence>
<name>A0A8X6Q7S1_NEPPI</name>
<evidence type="ECO:0000256" key="1">
    <source>
        <dbReference type="SAM" id="MobiDB-lite"/>
    </source>
</evidence>
<accession>A0A8X6Q7S1</accession>
<dbReference type="EMBL" id="BMAW01124926">
    <property type="protein sequence ID" value="GFU10151.1"/>
    <property type="molecule type" value="Genomic_DNA"/>
</dbReference>
<dbReference type="Proteomes" id="UP000887013">
    <property type="component" value="Unassembled WGS sequence"/>
</dbReference>
<evidence type="ECO:0000313" key="3">
    <source>
        <dbReference type="Proteomes" id="UP000887013"/>
    </source>
</evidence>
<feature type="compositionally biased region" description="Polar residues" evidence="1">
    <location>
        <begin position="18"/>
        <end position="27"/>
    </location>
</feature>
<proteinExistence type="predicted"/>
<comment type="caution">
    <text evidence="2">The sequence shown here is derived from an EMBL/GenBank/DDBJ whole genome shotgun (WGS) entry which is preliminary data.</text>
</comment>
<protein>
    <submittedName>
        <fullName evidence="2">Uncharacterized protein</fullName>
    </submittedName>
</protein>
<dbReference type="AlphaFoldDB" id="A0A8X6Q7S1"/>
<gene>
    <name evidence="2" type="ORF">NPIL_563401</name>
</gene>
<organism evidence="2 3">
    <name type="scientific">Nephila pilipes</name>
    <name type="common">Giant wood spider</name>
    <name type="synonym">Nephila maculata</name>
    <dbReference type="NCBI Taxonomy" id="299642"/>
    <lineage>
        <taxon>Eukaryota</taxon>
        <taxon>Metazoa</taxon>
        <taxon>Ecdysozoa</taxon>
        <taxon>Arthropoda</taxon>
        <taxon>Chelicerata</taxon>
        <taxon>Arachnida</taxon>
        <taxon>Araneae</taxon>
        <taxon>Araneomorphae</taxon>
        <taxon>Entelegynae</taxon>
        <taxon>Araneoidea</taxon>
        <taxon>Nephilidae</taxon>
        <taxon>Nephila</taxon>
    </lineage>
</organism>
<keyword evidence="3" id="KW-1185">Reference proteome</keyword>
<feature type="region of interest" description="Disordered" evidence="1">
    <location>
        <begin position="17"/>
        <end position="37"/>
    </location>
</feature>
<sequence length="93" mass="10500">MEFGARSLINRAVYRSGDIQNDSNQQEYENESKQYDARRATSEVINKQIVYPFYGVSDHNIGVANPSRNSETGIHNPARTISKRAVGKELNIL</sequence>
<reference evidence="2" key="1">
    <citation type="submission" date="2020-08" db="EMBL/GenBank/DDBJ databases">
        <title>Multicomponent nature underlies the extraordinary mechanical properties of spider dragline silk.</title>
        <authorList>
            <person name="Kono N."/>
            <person name="Nakamura H."/>
            <person name="Mori M."/>
            <person name="Yoshida Y."/>
            <person name="Ohtoshi R."/>
            <person name="Malay A.D."/>
            <person name="Moran D.A.P."/>
            <person name="Tomita M."/>
            <person name="Numata K."/>
            <person name="Arakawa K."/>
        </authorList>
    </citation>
    <scope>NUCLEOTIDE SEQUENCE</scope>
</reference>